<proteinExistence type="predicted"/>
<evidence type="ECO:0000313" key="3">
    <source>
        <dbReference type="Proteomes" id="UP001595956"/>
    </source>
</evidence>
<gene>
    <name evidence="2" type="ORF">ACFPKY_14815</name>
</gene>
<comment type="caution">
    <text evidence="2">The sequence shown here is derived from an EMBL/GenBank/DDBJ whole genome shotgun (WGS) entry which is preliminary data.</text>
</comment>
<dbReference type="InterPro" id="IPR045713">
    <property type="entry name" value="DUF6069"/>
</dbReference>
<evidence type="ECO:0000256" key="1">
    <source>
        <dbReference type="SAM" id="Phobius"/>
    </source>
</evidence>
<organism evidence="2 3">
    <name type="scientific">Nocardioides caricicola</name>
    <dbReference type="NCBI Taxonomy" id="634770"/>
    <lineage>
        <taxon>Bacteria</taxon>
        <taxon>Bacillati</taxon>
        <taxon>Actinomycetota</taxon>
        <taxon>Actinomycetes</taxon>
        <taxon>Propionibacteriales</taxon>
        <taxon>Nocardioidaceae</taxon>
        <taxon>Nocardioides</taxon>
    </lineage>
</organism>
<dbReference type="RefSeq" id="WP_345180459.1">
    <property type="nucleotide sequence ID" value="NZ_BAABFQ010000007.1"/>
</dbReference>
<dbReference type="Proteomes" id="UP001595956">
    <property type="component" value="Unassembled WGS sequence"/>
</dbReference>
<evidence type="ECO:0000313" key="2">
    <source>
        <dbReference type="EMBL" id="MFC5494385.1"/>
    </source>
</evidence>
<keyword evidence="1" id="KW-1133">Transmembrane helix</keyword>
<feature type="transmembrane region" description="Helical" evidence="1">
    <location>
        <begin position="35"/>
        <end position="54"/>
    </location>
</feature>
<feature type="transmembrane region" description="Helical" evidence="1">
    <location>
        <begin position="91"/>
        <end position="110"/>
    </location>
</feature>
<keyword evidence="1" id="KW-0812">Transmembrane</keyword>
<accession>A0ABW0N1V8</accession>
<protein>
    <submittedName>
        <fullName evidence="2">DUF6069 family protein</fullName>
    </submittedName>
</protein>
<keyword evidence="1" id="KW-0472">Membrane</keyword>
<dbReference type="EMBL" id="JBHSMD010000004">
    <property type="protein sequence ID" value="MFC5494385.1"/>
    <property type="molecule type" value="Genomic_DNA"/>
</dbReference>
<dbReference type="Pfam" id="PF19545">
    <property type="entry name" value="DUF6069"/>
    <property type="match status" value="1"/>
</dbReference>
<reference evidence="3" key="1">
    <citation type="journal article" date="2019" name="Int. J. Syst. Evol. Microbiol.">
        <title>The Global Catalogue of Microorganisms (GCM) 10K type strain sequencing project: providing services to taxonomists for standard genome sequencing and annotation.</title>
        <authorList>
            <consortium name="The Broad Institute Genomics Platform"/>
            <consortium name="The Broad Institute Genome Sequencing Center for Infectious Disease"/>
            <person name="Wu L."/>
            <person name="Ma J."/>
        </authorList>
    </citation>
    <scope>NUCLEOTIDE SEQUENCE [LARGE SCALE GENOMIC DNA]</scope>
    <source>
        <strain evidence="3">KACC 13778</strain>
    </source>
</reference>
<sequence>MATLAATASTTLAAALAHALGIDLEVSGGEAIPVPGIATVTCFLSLVGVGIALALRRWSDRPAKRFVSVAGTLTVLSLVPPLLLAGDAATAVTLVALHLLAAAVMVPALARGLR</sequence>
<keyword evidence="3" id="KW-1185">Reference proteome</keyword>
<name>A0ABW0N1V8_9ACTN</name>
<feature type="transmembrane region" description="Helical" evidence="1">
    <location>
        <begin position="66"/>
        <end position="85"/>
    </location>
</feature>